<proteinExistence type="predicted"/>
<sequence length="450" mass="52375">MFPTEILLNIFQHLSIYSQRQCLFVCKSWNAAARPFITRLDTNTRRLYGRNCLFRLARNTLMNTDYGLGIRRLELFLPTKTEHYNIQIDLIHILEGCHNLAEIIMRMYNPFPLVVCMVERRVDLPHLELILVDNKAQLLSLGFHYLNLASLYKATLNQLAIRIYAGAFSRFLAVDNISAYLQEFVNLKYLSLDTDCPVILDSILKACPRLQRLKLQVKLASFQLRKSGAMDQCSEFQLEVLDMDGHLISHDVYLYLAKSCKYLVQLILSNPCKQLYPIISTFHASAQDKSLQIANLTFKDQFPATAEMLQDINYWFPTVRQVELSGCNLSSLIDEHHNLLLDFNDLNLDYLSLDLDPLFNHNHRFLDRVALELVMDDFTEWWQRDGTAKSRQQFRVRNTKQYLHPSARQRRIQSNQTAVITIKAESILTLRLHFLKLDSPLDQTIMPLTQ</sequence>
<dbReference type="CDD" id="cd09917">
    <property type="entry name" value="F-box_SF"/>
    <property type="match status" value="1"/>
</dbReference>
<name>S2JTG2_MUCC1</name>
<dbReference type="Proteomes" id="UP000014254">
    <property type="component" value="Unassembled WGS sequence"/>
</dbReference>
<dbReference type="PROSITE" id="PS50181">
    <property type="entry name" value="FBOX"/>
    <property type="match status" value="1"/>
</dbReference>
<reference evidence="3" key="1">
    <citation type="submission" date="2013-05" db="EMBL/GenBank/DDBJ databases">
        <title>The Genome sequence of Mucor circinelloides f. circinelloides 1006PhL.</title>
        <authorList>
            <consortium name="The Broad Institute Genomics Platform"/>
            <person name="Cuomo C."/>
            <person name="Earl A."/>
            <person name="Findley K."/>
            <person name="Lee S.C."/>
            <person name="Walker B."/>
            <person name="Young S."/>
            <person name="Zeng Q."/>
            <person name="Gargeya S."/>
            <person name="Fitzgerald M."/>
            <person name="Haas B."/>
            <person name="Abouelleil A."/>
            <person name="Allen A.W."/>
            <person name="Alvarado L."/>
            <person name="Arachchi H.M."/>
            <person name="Berlin A.M."/>
            <person name="Chapman S.B."/>
            <person name="Gainer-Dewar J."/>
            <person name="Goldberg J."/>
            <person name="Griggs A."/>
            <person name="Gujja S."/>
            <person name="Hansen M."/>
            <person name="Howarth C."/>
            <person name="Imamovic A."/>
            <person name="Ireland A."/>
            <person name="Larimer J."/>
            <person name="McCowan C."/>
            <person name="Murphy C."/>
            <person name="Pearson M."/>
            <person name="Poon T.W."/>
            <person name="Priest M."/>
            <person name="Roberts A."/>
            <person name="Saif S."/>
            <person name="Shea T."/>
            <person name="Sisk P."/>
            <person name="Sykes S."/>
            <person name="Wortman J."/>
            <person name="Nusbaum C."/>
            <person name="Birren B."/>
        </authorList>
    </citation>
    <scope>NUCLEOTIDE SEQUENCE [LARGE SCALE GENOMIC DNA]</scope>
    <source>
        <strain evidence="3">1006PhL</strain>
    </source>
</reference>
<evidence type="ECO:0000259" key="1">
    <source>
        <dbReference type="PROSITE" id="PS50181"/>
    </source>
</evidence>
<evidence type="ECO:0000313" key="2">
    <source>
        <dbReference type="EMBL" id="EPB91762.1"/>
    </source>
</evidence>
<organism evidence="2 3">
    <name type="scientific">Mucor circinelloides f. circinelloides (strain 1006PhL)</name>
    <name type="common">Mucormycosis agent</name>
    <name type="synonym">Calyptromyces circinelloides</name>
    <dbReference type="NCBI Taxonomy" id="1220926"/>
    <lineage>
        <taxon>Eukaryota</taxon>
        <taxon>Fungi</taxon>
        <taxon>Fungi incertae sedis</taxon>
        <taxon>Mucoromycota</taxon>
        <taxon>Mucoromycotina</taxon>
        <taxon>Mucoromycetes</taxon>
        <taxon>Mucorales</taxon>
        <taxon>Mucorineae</taxon>
        <taxon>Mucoraceae</taxon>
        <taxon>Mucor</taxon>
    </lineage>
</organism>
<dbReference type="EMBL" id="KE123906">
    <property type="protein sequence ID" value="EPB91762.1"/>
    <property type="molecule type" value="Genomic_DNA"/>
</dbReference>
<protein>
    <recommendedName>
        <fullName evidence="1">F-box domain-containing protein</fullName>
    </recommendedName>
</protein>
<dbReference type="Gene3D" id="3.80.10.10">
    <property type="entry name" value="Ribonuclease Inhibitor"/>
    <property type="match status" value="1"/>
</dbReference>
<accession>S2JTG2</accession>
<dbReference type="InParanoid" id="S2JTG2"/>
<dbReference type="VEuPathDB" id="FungiDB:HMPREF1544_01476"/>
<dbReference type="InterPro" id="IPR001810">
    <property type="entry name" value="F-box_dom"/>
</dbReference>
<dbReference type="InterPro" id="IPR032675">
    <property type="entry name" value="LRR_dom_sf"/>
</dbReference>
<keyword evidence="3" id="KW-1185">Reference proteome</keyword>
<dbReference type="InterPro" id="IPR036047">
    <property type="entry name" value="F-box-like_dom_sf"/>
</dbReference>
<dbReference type="SMART" id="SM00256">
    <property type="entry name" value="FBOX"/>
    <property type="match status" value="1"/>
</dbReference>
<dbReference type="SUPFAM" id="SSF52047">
    <property type="entry name" value="RNI-like"/>
    <property type="match status" value="1"/>
</dbReference>
<dbReference type="OMA" id="HILEGCH"/>
<dbReference type="SUPFAM" id="SSF81383">
    <property type="entry name" value="F-box domain"/>
    <property type="match status" value="1"/>
</dbReference>
<gene>
    <name evidence="2" type="ORF">HMPREF1544_01476</name>
</gene>
<feature type="domain" description="F-box" evidence="1">
    <location>
        <begin position="1"/>
        <end position="47"/>
    </location>
</feature>
<dbReference type="Pfam" id="PF12937">
    <property type="entry name" value="F-box-like"/>
    <property type="match status" value="1"/>
</dbReference>
<evidence type="ECO:0000313" key="3">
    <source>
        <dbReference type="Proteomes" id="UP000014254"/>
    </source>
</evidence>
<dbReference type="AlphaFoldDB" id="S2JTG2"/>
<dbReference type="Gene3D" id="1.20.1280.50">
    <property type="match status" value="1"/>
</dbReference>
<dbReference type="OrthoDB" id="2206059at2759"/>